<dbReference type="EMBL" id="LTAZ01000004">
    <property type="protein sequence ID" value="KYH26104.1"/>
    <property type="molecule type" value="Genomic_DNA"/>
</dbReference>
<protein>
    <submittedName>
        <fullName evidence="4">Chaperone protein DnaJ</fullName>
    </submittedName>
</protein>
<proteinExistence type="predicted"/>
<dbReference type="Gene3D" id="1.10.287.110">
    <property type="entry name" value="DnaJ domain"/>
    <property type="match status" value="1"/>
</dbReference>
<dbReference type="SMART" id="SM00271">
    <property type="entry name" value="DnaJ"/>
    <property type="match status" value="1"/>
</dbReference>
<dbReference type="AlphaFoldDB" id="A0A151AEX5"/>
<accession>A0A151AEX5</accession>
<dbReference type="PRINTS" id="PR00625">
    <property type="entry name" value="JDOMAIN"/>
</dbReference>
<dbReference type="InterPro" id="IPR036869">
    <property type="entry name" value="J_dom_sf"/>
</dbReference>
<keyword evidence="5" id="KW-1185">Reference proteome</keyword>
<dbReference type="PROSITE" id="PS50076">
    <property type="entry name" value="DNAJ_2"/>
    <property type="match status" value="1"/>
</dbReference>
<dbReference type="PANTHER" id="PTHR44240:SF10">
    <property type="entry name" value="J DOMAIN-CONTAINING PROTEIN"/>
    <property type="match status" value="1"/>
</dbReference>
<dbReference type="Pfam" id="PF00226">
    <property type="entry name" value="DnaJ"/>
    <property type="match status" value="1"/>
</dbReference>
<gene>
    <name evidence="4" type="primary">dnaJ_3</name>
    <name evidence="4" type="ORF">HAPAU_11960</name>
</gene>
<evidence type="ECO:0000256" key="2">
    <source>
        <dbReference type="SAM" id="Phobius"/>
    </source>
</evidence>
<name>A0A151AEX5_9EURY</name>
<reference evidence="4 5" key="1">
    <citation type="submission" date="2016-02" db="EMBL/GenBank/DDBJ databases">
        <title>Genome sequence of Halalkalicoccus paucihalophilus DSM 24557.</title>
        <authorList>
            <person name="Poehlein A."/>
            <person name="Daniel R."/>
        </authorList>
    </citation>
    <scope>NUCLEOTIDE SEQUENCE [LARGE SCALE GENOMIC DNA]</scope>
    <source>
        <strain evidence="4 5">DSM 24557</strain>
    </source>
</reference>
<keyword evidence="2" id="KW-0812">Transmembrane</keyword>
<comment type="caution">
    <text evidence="4">The sequence shown here is derived from an EMBL/GenBank/DDBJ whole genome shotgun (WGS) entry which is preliminary data.</text>
</comment>
<organism evidence="4 5">
    <name type="scientific">Halalkalicoccus paucihalophilus</name>
    <dbReference type="NCBI Taxonomy" id="1008153"/>
    <lineage>
        <taxon>Archaea</taxon>
        <taxon>Methanobacteriati</taxon>
        <taxon>Methanobacteriota</taxon>
        <taxon>Stenosarchaea group</taxon>
        <taxon>Halobacteria</taxon>
        <taxon>Halobacteriales</taxon>
        <taxon>Halococcaceae</taxon>
        <taxon>Halalkalicoccus</taxon>
    </lineage>
</organism>
<feature type="compositionally biased region" description="Basic and acidic residues" evidence="1">
    <location>
        <begin position="59"/>
        <end position="70"/>
    </location>
</feature>
<feature type="transmembrane region" description="Helical" evidence="2">
    <location>
        <begin position="7"/>
        <end position="28"/>
    </location>
</feature>
<keyword evidence="2" id="KW-1133">Transmembrane helix</keyword>
<evidence type="ECO:0000313" key="4">
    <source>
        <dbReference type="EMBL" id="KYH26104.1"/>
    </source>
</evidence>
<dbReference type="PANTHER" id="PTHR44240">
    <property type="entry name" value="DNAJ DOMAIN (PROKARYOTIC HEAT SHOCK PROTEIN)-RELATED"/>
    <property type="match status" value="1"/>
</dbReference>
<evidence type="ECO:0000259" key="3">
    <source>
        <dbReference type="PROSITE" id="PS50076"/>
    </source>
</evidence>
<evidence type="ECO:0000313" key="5">
    <source>
        <dbReference type="Proteomes" id="UP000075321"/>
    </source>
</evidence>
<dbReference type="Proteomes" id="UP000075321">
    <property type="component" value="Unassembled WGS sequence"/>
</dbReference>
<dbReference type="CDD" id="cd06257">
    <property type="entry name" value="DnaJ"/>
    <property type="match status" value="1"/>
</dbReference>
<feature type="transmembrane region" description="Helical" evidence="2">
    <location>
        <begin position="34"/>
        <end position="57"/>
    </location>
</feature>
<dbReference type="InterPro" id="IPR001623">
    <property type="entry name" value="DnaJ_domain"/>
</dbReference>
<sequence length="151" mass="16829">MTGSRLLVGLASVFVGVAALMLVVASAYRTPVPLAIALPFGVTGYLLWYQGTGRLAARIRERARRPDGRTHTRTRTGPRERTRANRRRPPRQPPTGPTRREAYRTLGLDPGAERSEIRRAYREKVKTTHPDSGGDEAAFKEVTSAYERLSE</sequence>
<dbReference type="PATRIC" id="fig|1008153.3.peg.1203"/>
<feature type="region of interest" description="Disordered" evidence="1">
    <location>
        <begin position="59"/>
        <end position="151"/>
    </location>
</feature>
<dbReference type="OrthoDB" id="10608at2157"/>
<dbReference type="RefSeq" id="WP_066380552.1">
    <property type="nucleotide sequence ID" value="NZ_LTAZ01000004.1"/>
</dbReference>
<keyword evidence="2" id="KW-0472">Membrane</keyword>
<feature type="compositionally biased region" description="Basic and acidic residues" evidence="1">
    <location>
        <begin position="111"/>
        <end position="129"/>
    </location>
</feature>
<evidence type="ECO:0000256" key="1">
    <source>
        <dbReference type="SAM" id="MobiDB-lite"/>
    </source>
</evidence>
<feature type="domain" description="J" evidence="3">
    <location>
        <begin position="101"/>
        <end position="151"/>
    </location>
</feature>
<dbReference type="InterPro" id="IPR052276">
    <property type="entry name" value="Diphthamide-biosynth_chaperone"/>
</dbReference>
<dbReference type="SUPFAM" id="SSF46565">
    <property type="entry name" value="Chaperone J-domain"/>
    <property type="match status" value="1"/>
</dbReference>